<gene>
    <name evidence="3" type="ORF">PCL_02262</name>
</gene>
<dbReference type="PROSITE" id="PS50294">
    <property type="entry name" value="WD_REPEATS_REGION"/>
    <property type="match status" value="2"/>
</dbReference>
<dbReference type="Proteomes" id="UP000245956">
    <property type="component" value="Unassembled WGS sequence"/>
</dbReference>
<dbReference type="PANTHER" id="PTHR19879:SF9">
    <property type="entry name" value="TRANSCRIPTION INITIATION FACTOR TFIID SUBUNIT 5"/>
    <property type="match status" value="1"/>
</dbReference>
<dbReference type="EMBL" id="LCWV01000160">
    <property type="protein sequence ID" value="PWI63949.1"/>
    <property type="molecule type" value="Genomic_DNA"/>
</dbReference>
<dbReference type="SMART" id="SM00320">
    <property type="entry name" value="WD40"/>
    <property type="match status" value="2"/>
</dbReference>
<feature type="repeat" description="WD" evidence="1">
    <location>
        <begin position="2"/>
        <end position="43"/>
    </location>
</feature>
<evidence type="ECO:0000256" key="2">
    <source>
        <dbReference type="SAM" id="MobiDB-lite"/>
    </source>
</evidence>
<dbReference type="PROSITE" id="PS50082">
    <property type="entry name" value="WD_REPEATS_2"/>
    <property type="match status" value="2"/>
</dbReference>
<feature type="compositionally biased region" description="Acidic residues" evidence="2">
    <location>
        <begin position="269"/>
        <end position="286"/>
    </location>
</feature>
<protein>
    <submittedName>
        <fullName evidence="3">Uncharacterized protein</fullName>
    </submittedName>
</protein>
<comment type="caution">
    <text evidence="3">The sequence shown here is derived from an EMBL/GenBank/DDBJ whole genome shotgun (WGS) entry which is preliminary data.</text>
</comment>
<proteinExistence type="predicted"/>
<dbReference type="Gene3D" id="2.130.10.10">
    <property type="entry name" value="YVTN repeat-like/Quinoprotein amine dehydrogenase"/>
    <property type="match status" value="1"/>
</dbReference>
<feature type="non-terminal residue" evidence="3">
    <location>
        <position position="1276"/>
    </location>
</feature>
<dbReference type="InterPro" id="IPR001680">
    <property type="entry name" value="WD40_rpt"/>
</dbReference>
<dbReference type="AlphaFoldDB" id="A0A2U3DNX8"/>
<reference evidence="3 4" key="1">
    <citation type="journal article" date="2016" name="Front. Microbiol.">
        <title>Genome and transcriptome sequences reveal the specific parasitism of the nematophagous Purpureocillium lilacinum 36-1.</title>
        <authorList>
            <person name="Xie J."/>
            <person name="Li S."/>
            <person name="Mo C."/>
            <person name="Xiao X."/>
            <person name="Peng D."/>
            <person name="Wang G."/>
            <person name="Xiao Y."/>
        </authorList>
    </citation>
    <scope>NUCLEOTIDE SEQUENCE [LARGE SCALE GENOMIC DNA]</scope>
    <source>
        <strain evidence="3 4">36-1</strain>
    </source>
</reference>
<organism evidence="3 4">
    <name type="scientific">Purpureocillium lilacinum</name>
    <name type="common">Paecilomyces lilacinus</name>
    <dbReference type="NCBI Taxonomy" id="33203"/>
    <lineage>
        <taxon>Eukaryota</taxon>
        <taxon>Fungi</taxon>
        <taxon>Dikarya</taxon>
        <taxon>Ascomycota</taxon>
        <taxon>Pezizomycotina</taxon>
        <taxon>Sordariomycetes</taxon>
        <taxon>Hypocreomycetidae</taxon>
        <taxon>Hypocreales</taxon>
        <taxon>Ophiocordycipitaceae</taxon>
        <taxon>Purpureocillium</taxon>
    </lineage>
</organism>
<dbReference type="PANTHER" id="PTHR19879">
    <property type="entry name" value="TRANSCRIPTION INITIATION FACTOR TFIID"/>
    <property type="match status" value="1"/>
</dbReference>
<evidence type="ECO:0000313" key="3">
    <source>
        <dbReference type="EMBL" id="PWI63949.1"/>
    </source>
</evidence>
<dbReference type="InterPro" id="IPR036322">
    <property type="entry name" value="WD40_repeat_dom_sf"/>
</dbReference>
<sequence length="1276" mass="142917">MLWGHSGYVNSVAFSPDGTVVASGSEDKTVRLWRVSTGECIQVFDGHDNPVSSVTFSPDSRLVASASKTTVMIWTAANDADAASNHMDSQSEFSDISDVSTIFTQATNSTEYSWSSSAVYDPMQEAAEALAYHLYQDTEVHGLYLEAVEEIGTRRFSLNHDRLLKIFMKDLRENANDSNLERVVQFLATRRSRTLVTDCILKLVQAESNLALENRESMDRIFNQQEHRGYRLNRYLSSQQPGLPEKNENLASHLRASSNNIPDMRGEELESDDEDDEDEEEREDNDQDHQPSKAGQLEAIVQFVTTGASFQAFRSNLACFIHPPTTIPAALGTGNFRALRRLVRRQFAELAQGEYAWLQELKDLGYSPDEIAEILFEEDTDSPWIFFSSSAEPNDGLEVQSQHHLPGCVHQLPWFHTQLSKPVTLCSEATEDFSLILTEVQRLCGLAGITPSTRNLEDWNGSVKFQEGNSIALVSHEHPDILSTISRVINAMELFCSAVGKAQAAGLCCDSFTVLRHPARIGDRLQQDASMIEVCRIFFSVAVQMLGEIRPFAAHGKIESLEVPTATELLKDLFPSSESQNLLKRPEPLSTLHFCSLSIQIMSLGFQSYIQGHVGPFQPFFLDTPLNKVRLLGCQTDTEKHLCVDLGLKELTCVREMLQGPVLVFSAYQSQTSHFHSADKAVPRRFDLLVGSDDLIDTWGPGQFIVPVGRELPSAIKVSGGFTFASDRGDEKFHWSRAATTRKLCEGELNPVSKIRIGSPVMVNSACRLDEEYCRPRYAEFLHPLASHSQTWLWGGQAGMPTLIRAGAAKRNYPGWTLKQYHLEQTDEELLPSLQNHWAVQVSLCTGVARRVPLREMVADLLPVFADCLPYDDDAIWNRLKSHDISNAFQQDNVKDWLRKLDKPLHQLVLQIIRRILHSLSETGLDPKTQSFVVSWPYKDDVSQCFKIHLREPETSWTRLIADSGDCATFAYISRKCLETAQLRCRGADSFWRNAIPLLQTAVIVLSSSPLVQTTLTAPTILHDRATYYFKKPNSTHFVKAYKPGMEAVTTLVAKGEGIPDRSLRRIIGKLISSKSAHVQMLRERRGIQEHAENVAVFTTCNASVTPIEGHTRTKVPNQPSRDKLNWTAVSPHEKVFARGQEFPPMSGVAYASGLHESSALKENIVERITPSRRNSVSCREGRPDVHRQRYTEEDQVRDPTVMNRANEPFERSIDVYPLDTPLKQYSRSAPENSRCDNSELGELFALTDGISEEASASGPDRHATTPHGLADVRLT</sequence>
<feature type="region of interest" description="Disordered" evidence="2">
    <location>
        <begin position="255"/>
        <end position="294"/>
    </location>
</feature>
<feature type="region of interest" description="Disordered" evidence="2">
    <location>
        <begin position="1252"/>
        <end position="1276"/>
    </location>
</feature>
<dbReference type="InterPro" id="IPR015943">
    <property type="entry name" value="WD40/YVTN_repeat-like_dom_sf"/>
</dbReference>
<keyword evidence="1" id="KW-0853">WD repeat</keyword>
<dbReference type="Pfam" id="PF00400">
    <property type="entry name" value="WD40"/>
    <property type="match status" value="2"/>
</dbReference>
<evidence type="ECO:0000313" key="4">
    <source>
        <dbReference type="Proteomes" id="UP000245956"/>
    </source>
</evidence>
<dbReference type="SUPFAM" id="SSF50978">
    <property type="entry name" value="WD40 repeat-like"/>
    <property type="match status" value="1"/>
</dbReference>
<accession>A0A2U3DNX8</accession>
<evidence type="ECO:0000256" key="1">
    <source>
        <dbReference type="PROSITE-ProRule" id="PRU00221"/>
    </source>
</evidence>
<feature type="repeat" description="WD" evidence="1">
    <location>
        <begin position="44"/>
        <end position="84"/>
    </location>
</feature>
<name>A0A2U3DNX8_PURLI</name>